<dbReference type="AlphaFoldDB" id="A0A1X6NEY6"/>
<feature type="compositionally biased region" description="Basic residues" evidence="1">
    <location>
        <begin position="727"/>
        <end position="741"/>
    </location>
</feature>
<evidence type="ECO:0000313" key="3">
    <source>
        <dbReference type="Proteomes" id="UP000194127"/>
    </source>
</evidence>
<evidence type="ECO:0000313" key="2">
    <source>
        <dbReference type="EMBL" id="OSX67191.1"/>
    </source>
</evidence>
<dbReference type="Proteomes" id="UP000194127">
    <property type="component" value="Unassembled WGS sequence"/>
</dbReference>
<keyword evidence="3" id="KW-1185">Reference proteome</keyword>
<feature type="region of interest" description="Disordered" evidence="1">
    <location>
        <begin position="287"/>
        <end position="426"/>
    </location>
</feature>
<feature type="region of interest" description="Disordered" evidence="1">
    <location>
        <begin position="460"/>
        <end position="492"/>
    </location>
</feature>
<feature type="compositionally biased region" description="Basic and acidic residues" evidence="1">
    <location>
        <begin position="287"/>
        <end position="312"/>
    </location>
</feature>
<dbReference type="EMBL" id="KZ110591">
    <property type="protein sequence ID" value="OSX67191.1"/>
    <property type="molecule type" value="Genomic_DNA"/>
</dbReference>
<feature type="compositionally biased region" description="Low complexity" evidence="1">
    <location>
        <begin position="347"/>
        <end position="363"/>
    </location>
</feature>
<feature type="compositionally biased region" description="Basic and acidic residues" evidence="1">
    <location>
        <begin position="389"/>
        <end position="421"/>
    </location>
</feature>
<dbReference type="GeneID" id="36323059"/>
<dbReference type="OrthoDB" id="10305583at2759"/>
<proteinExistence type="predicted"/>
<organism evidence="2 3">
    <name type="scientific">Postia placenta MAD-698-R-SB12</name>
    <dbReference type="NCBI Taxonomy" id="670580"/>
    <lineage>
        <taxon>Eukaryota</taxon>
        <taxon>Fungi</taxon>
        <taxon>Dikarya</taxon>
        <taxon>Basidiomycota</taxon>
        <taxon>Agaricomycotina</taxon>
        <taxon>Agaricomycetes</taxon>
        <taxon>Polyporales</taxon>
        <taxon>Adustoporiaceae</taxon>
        <taxon>Rhodonia</taxon>
    </lineage>
</organism>
<protein>
    <submittedName>
        <fullName evidence="2">Uncharacterized protein</fullName>
    </submittedName>
</protein>
<feature type="region of interest" description="Disordered" evidence="1">
    <location>
        <begin position="109"/>
        <end position="149"/>
    </location>
</feature>
<name>A0A1X6NEY6_9APHY</name>
<dbReference type="RefSeq" id="XP_024343985.1">
    <property type="nucleotide sequence ID" value="XM_024478109.1"/>
</dbReference>
<reference evidence="2 3" key="1">
    <citation type="submission" date="2017-04" db="EMBL/GenBank/DDBJ databases">
        <title>Genome Sequence of the Model Brown-Rot Fungus Postia placenta SB12.</title>
        <authorList>
            <consortium name="DOE Joint Genome Institute"/>
            <person name="Gaskell J."/>
            <person name="Kersten P."/>
            <person name="Larrondo L.F."/>
            <person name="Canessa P."/>
            <person name="Martinez D."/>
            <person name="Hibbett D."/>
            <person name="Schmoll M."/>
            <person name="Kubicek C.P."/>
            <person name="Martinez A.T."/>
            <person name="Yadav J."/>
            <person name="Master E."/>
            <person name="Magnuson J.K."/>
            <person name="James T."/>
            <person name="Yaver D."/>
            <person name="Berka R."/>
            <person name="Labutti K."/>
            <person name="Lipzen A."/>
            <person name="Aerts A."/>
            <person name="Barry K."/>
            <person name="Henrissat B."/>
            <person name="Blanchette R."/>
            <person name="Grigoriev I."/>
            <person name="Cullen D."/>
        </authorList>
    </citation>
    <scope>NUCLEOTIDE SEQUENCE [LARGE SCALE GENOMIC DNA]</scope>
    <source>
        <strain evidence="2 3">MAD-698-R-SB12</strain>
    </source>
</reference>
<feature type="region of interest" description="Disordered" evidence="1">
    <location>
        <begin position="725"/>
        <end position="762"/>
    </location>
</feature>
<evidence type="ECO:0000256" key="1">
    <source>
        <dbReference type="SAM" id="MobiDB-lite"/>
    </source>
</evidence>
<sequence>MIMRFAGAQHARRDWTVRGERPTEVCKRPLEGTQAHLDRARGRLLLRVEELQRHKTPSQNAECEHEAYVWVRRQLSIPNTLLHRIAIAQSKAARCAGQDHITAETLLHPIPEWGPVPEARRDGNTSQDASPPDGLRRRPGSRIAGPAVQGDGNRVYGAWMGWTWTEWLGREAWMHRRQIVASRRSGMGWTEWIGLERAHMRSVHARARARRSSRPHTAGARSRQAAPALPLQYQVLRTAWQNDVPALEARRPSGEPCNRVLAKRAATIRIRTAVELLPEMDVSRCARDEDELRTGMHDTTQTHRRDPEHRAENSSPRRSSAPGRPMTRADGAGTARSPAAARSANEASGRGAATPAGAPGLLRATREQCGRRCAKGPREGATGRIGRGGARERQERRARGDGGRGEGGKAGEEREGGREGEVGTGNEVEVEAEAEAAKQALVTIDGFCETSSRWWTSALLEGPDCTNGTEEEEEDEDKGTAAGGEHGQTRPREVEVEAARFRHRADGCSPQAEADPACDGERFLIQYLQGAPQIRLALPQRACSSWRRRWPGVPTGRMYLYARASVGRTSVQSAKMQSCRTGAAIQSGGGEAARWSWGEEGSARQVLCLSPLDAPEASFARRGGHLNGSTVACGDEPHRVWWPSDRAWDWHLESAIRARRVSRPVTPGGGILVADEGDRIAMRDASAAIEWLMEAPRALRWTPVANTADSSEMLYKVRMTAVMSTRGRGRARGRTRMHRPQRPIGVSGKQEQRGHRWRAPSAHGMCVRARGTRSLNCYGDPGAAPLSGSVGALSIVGWVDGDTQGRARGLAGEKTGVAAGVEEGDPALRVACTRAARVRRQYDGGGDTTAAGSATCDDRT</sequence>
<feature type="compositionally biased region" description="Low complexity" evidence="1">
    <location>
        <begin position="314"/>
        <end position="325"/>
    </location>
</feature>
<gene>
    <name evidence="2" type="ORF">POSPLADRAFT_1042450</name>
</gene>
<accession>A0A1X6NEY6</accession>